<evidence type="ECO:0000313" key="3">
    <source>
        <dbReference type="Proteomes" id="UP001194469"/>
    </source>
</evidence>
<feature type="region of interest" description="Disordered" evidence="1">
    <location>
        <begin position="1"/>
        <end position="31"/>
    </location>
</feature>
<proteinExistence type="predicted"/>
<protein>
    <submittedName>
        <fullName evidence="2">Rhodanese-like domain-containing protein</fullName>
    </submittedName>
</protein>
<name>A0ABS0J5X8_9BACT</name>
<feature type="compositionally biased region" description="Basic and acidic residues" evidence="1">
    <location>
        <begin position="13"/>
        <end position="22"/>
    </location>
</feature>
<gene>
    <name evidence="2" type="ORF">FVW20_12380</name>
</gene>
<accession>A0ABS0J5X8</accession>
<sequence>GPCASPGDAGGDPADRGGRDAPPRTTGSGGG</sequence>
<keyword evidence="3" id="KW-1185">Reference proteome</keyword>
<dbReference type="EMBL" id="VRYY01000373">
    <property type="protein sequence ID" value="MBG3877784.1"/>
    <property type="molecule type" value="Genomic_DNA"/>
</dbReference>
<organism evidence="2 3">
    <name type="scientific">Nitratidesulfovibrio oxamicus</name>
    <dbReference type="NCBI Taxonomy" id="32016"/>
    <lineage>
        <taxon>Bacteria</taxon>
        <taxon>Pseudomonadati</taxon>
        <taxon>Thermodesulfobacteriota</taxon>
        <taxon>Desulfovibrionia</taxon>
        <taxon>Desulfovibrionales</taxon>
        <taxon>Desulfovibrionaceae</taxon>
        <taxon>Nitratidesulfovibrio</taxon>
    </lineage>
</organism>
<dbReference type="Proteomes" id="UP001194469">
    <property type="component" value="Unassembled WGS sequence"/>
</dbReference>
<evidence type="ECO:0000256" key="1">
    <source>
        <dbReference type="SAM" id="MobiDB-lite"/>
    </source>
</evidence>
<comment type="caution">
    <text evidence="2">The sequence shown here is derived from an EMBL/GenBank/DDBJ whole genome shotgun (WGS) entry which is preliminary data.</text>
</comment>
<evidence type="ECO:0000313" key="2">
    <source>
        <dbReference type="EMBL" id="MBG3877784.1"/>
    </source>
</evidence>
<feature type="non-terminal residue" evidence="2">
    <location>
        <position position="1"/>
    </location>
</feature>
<reference evidence="2 3" key="1">
    <citation type="submission" date="2019-08" db="EMBL/GenBank/DDBJ databases">
        <authorList>
            <person name="Luo N."/>
        </authorList>
    </citation>
    <scope>NUCLEOTIDE SEQUENCE [LARGE SCALE GENOMIC DNA]</scope>
    <source>
        <strain evidence="2 3">NCIMB 9442</strain>
    </source>
</reference>